<comment type="similarity">
    <text evidence="1 5">Belongs to the peptidase S8 family.</text>
</comment>
<dbReference type="SUPFAM" id="SSF52743">
    <property type="entry name" value="Subtilisin-like"/>
    <property type="match status" value="1"/>
</dbReference>
<dbReference type="EMBL" id="JAWDIQ010000002">
    <property type="protein sequence ID" value="MDY0409493.1"/>
    <property type="molecule type" value="Genomic_DNA"/>
</dbReference>
<reference evidence="7 8" key="1">
    <citation type="submission" date="2023-10" db="EMBL/GenBank/DDBJ databases">
        <title>Virgibacillus soli CC-YMP-6 genome.</title>
        <authorList>
            <person name="Miliotis G."/>
            <person name="Sengupta P."/>
            <person name="Hameed A."/>
            <person name="Chuvochina M."/>
            <person name="Mcdonagh F."/>
            <person name="Simpson A.C."/>
            <person name="Singh N.K."/>
            <person name="Rekha P.D."/>
            <person name="Raman K."/>
            <person name="Hugenholtz P."/>
            <person name="Venkateswaran K."/>
        </authorList>
    </citation>
    <scope>NUCLEOTIDE SEQUENCE [LARGE SCALE GENOMIC DNA]</scope>
    <source>
        <strain evidence="7 8">CC-YMP-6</strain>
    </source>
</reference>
<dbReference type="Pfam" id="PF00082">
    <property type="entry name" value="Peptidase_S8"/>
    <property type="match status" value="1"/>
</dbReference>
<accession>A0ABU5CVR5</accession>
<dbReference type="PANTHER" id="PTHR43806">
    <property type="entry name" value="PEPTIDASE S8"/>
    <property type="match status" value="1"/>
</dbReference>
<evidence type="ECO:0000256" key="3">
    <source>
        <dbReference type="ARBA" id="ARBA00022801"/>
    </source>
</evidence>
<name>A0ABU5CVR5_9BACI</name>
<dbReference type="PROSITE" id="PS51892">
    <property type="entry name" value="SUBTILASE"/>
    <property type="match status" value="1"/>
</dbReference>
<dbReference type="InterPro" id="IPR022398">
    <property type="entry name" value="Peptidase_S8_His-AS"/>
</dbReference>
<feature type="domain" description="Peptidase S8/S53" evidence="6">
    <location>
        <begin position="120"/>
        <end position="286"/>
    </location>
</feature>
<comment type="caution">
    <text evidence="7">The sequence shown here is derived from an EMBL/GenBank/DDBJ whole genome shotgun (WGS) entry which is preliminary data.</text>
</comment>
<dbReference type="InterPro" id="IPR000209">
    <property type="entry name" value="Peptidase_S8/S53_dom"/>
</dbReference>
<dbReference type="PROSITE" id="PS00137">
    <property type="entry name" value="SUBTILASE_HIS"/>
    <property type="match status" value="1"/>
</dbReference>
<dbReference type="PRINTS" id="PR00723">
    <property type="entry name" value="SUBTILISIN"/>
</dbReference>
<keyword evidence="4" id="KW-0720">Serine protease</keyword>
<sequence length="402" mass="43618">MEVEGDPEAHKKQLETFYPAIEVVETFEQLFNGIALKGPSKKIARAARSEDFIKAVHHVQTYEVDVSHRNQVQKHTYPTQSTTRINGGVGTPVTKDEISKLINDETLTIPYHLNNTQFTGRGMKVGVIDTGIDYTHPDLQMNYAGGYDLVDLDDDPMETEPTEGTPTVHGSHVAGIIAANGTLKGVAPDAEIYAYRALGPGGRGNSIQVIAALEQAVKDDVDIINLSLGNSVNGPDYPTSQAVNKAAEMGIAVVIANGNDGPNHWTVGSPATATNAIAVGAASDSQTFPYLYIGKHRKRIDILPMVGSVPWEIQKDLPITPFTPSKSANVGNSEAALHGKIALIQRGKRPFAELAEEAEKKGLKQSSFIIMKMVIFKDHCSLTKKKQSKYRSLLLRKRLVNG</sequence>
<dbReference type="PANTHER" id="PTHR43806:SF65">
    <property type="entry name" value="SERINE PROTEASE APRX"/>
    <property type="match status" value="1"/>
</dbReference>
<protein>
    <submittedName>
        <fullName evidence="7">S8 family serine peptidase</fullName>
    </submittedName>
</protein>
<keyword evidence="2" id="KW-0645">Protease</keyword>
<keyword evidence="8" id="KW-1185">Reference proteome</keyword>
<dbReference type="InterPro" id="IPR023827">
    <property type="entry name" value="Peptidase_S8_Asp-AS"/>
</dbReference>
<evidence type="ECO:0000256" key="2">
    <source>
        <dbReference type="ARBA" id="ARBA00022670"/>
    </source>
</evidence>
<dbReference type="RefSeq" id="WP_320380291.1">
    <property type="nucleotide sequence ID" value="NZ_JAWDIQ010000002.1"/>
</dbReference>
<organism evidence="7 8">
    <name type="scientific">Paracerasibacillus soli</name>
    <dbReference type="NCBI Taxonomy" id="480284"/>
    <lineage>
        <taxon>Bacteria</taxon>
        <taxon>Bacillati</taxon>
        <taxon>Bacillota</taxon>
        <taxon>Bacilli</taxon>
        <taxon>Bacillales</taxon>
        <taxon>Bacillaceae</taxon>
        <taxon>Paracerasibacillus</taxon>
    </lineage>
</organism>
<dbReference type="InterPro" id="IPR034213">
    <property type="entry name" value="S8_Vpr-like"/>
</dbReference>
<keyword evidence="3" id="KW-0378">Hydrolase</keyword>
<proteinExistence type="inferred from homology"/>
<dbReference type="InterPro" id="IPR036852">
    <property type="entry name" value="Peptidase_S8/S53_dom_sf"/>
</dbReference>
<evidence type="ECO:0000256" key="1">
    <source>
        <dbReference type="ARBA" id="ARBA00011073"/>
    </source>
</evidence>
<dbReference type="CDD" id="cd07474">
    <property type="entry name" value="Peptidases_S8_subtilisin_Vpr-like"/>
    <property type="match status" value="1"/>
</dbReference>
<evidence type="ECO:0000313" key="7">
    <source>
        <dbReference type="EMBL" id="MDY0409493.1"/>
    </source>
</evidence>
<dbReference type="Proteomes" id="UP001275315">
    <property type="component" value="Unassembled WGS sequence"/>
</dbReference>
<evidence type="ECO:0000256" key="4">
    <source>
        <dbReference type="ARBA" id="ARBA00022825"/>
    </source>
</evidence>
<dbReference type="InterPro" id="IPR015500">
    <property type="entry name" value="Peptidase_S8_subtilisin-rel"/>
</dbReference>
<gene>
    <name evidence="7" type="ORF">RWD45_14020</name>
</gene>
<evidence type="ECO:0000313" key="8">
    <source>
        <dbReference type="Proteomes" id="UP001275315"/>
    </source>
</evidence>
<evidence type="ECO:0000256" key="5">
    <source>
        <dbReference type="PROSITE-ProRule" id="PRU01240"/>
    </source>
</evidence>
<dbReference type="InterPro" id="IPR050131">
    <property type="entry name" value="Peptidase_S8_subtilisin-like"/>
</dbReference>
<evidence type="ECO:0000259" key="6">
    <source>
        <dbReference type="Pfam" id="PF00082"/>
    </source>
</evidence>
<comment type="caution">
    <text evidence="5">Lacks conserved residue(s) required for the propagation of feature annotation.</text>
</comment>
<dbReference type="Gene3D" id="3.40.50.200">
    <property type="entry name" value="Peptidase S8/S53 domain"/>
    <property type="match status" value="1"/>
</dbReference>
<dbReference type="PROSITE" id="PS00136">
    <property type="entry name" value="SUBTILASE_ASP"/>
    <property type="match status" value="1"/>
</dbReference>